<keyword evidence="9 17" id="KW-0547">Nucleotide-binding</keyword>
<evidence type="ECO:0000256" key="3">
    <source>
        <dbReference type="ARBA" id="ARBA00012428"/>
    </source>
</evidence>
<keyword evidence="6" id="KW-0140">cGMP</keyword>
<evidence type="ECO:0000256" key="5">
    <source>
        <dbReference type="ARBA" id="ARBA00022527"/>
    </source>
</evidence>
<dbReference type="GO" id="GO:0005524">
    <property type="term" value="F:ATP binding"/>
    <property type="evidence" value="ECO:0007669"/>
    <property type="project" value="UniProtKB-UniRule"/>
</dbReference>
<dbReference type="SUPFAM" id="SSF56112">
    <property type="entry name" value="Protein kinase-like (PK-like)"/>
    <property type="match status" value="1"/>
</dbReference>
<evidence type="ECO:0000256" key="18">
    <source>
        <dbReference type="SAM" id="MobiDB-lite"/>
    </source>
</evidence>
<comment type="cofactor">
    <cofactor evidence="1">
        <name>Mg(2+)</name>
        <dbReference type="ChEBI" id="CHEBI:18420"/>
    </cofactor>
</comment>
<evidence type="ECO:0000259" key="19">
    <source>
        <dbReference type="PROSITE" id="PS50011"/>
    </source>
</evidence>
<dbReference type="CDD" id="cd00038">
    <property type="entry name" value="CAP_ED"/>
    <property type="match status" value="3"/>
</dbReference>
<dbReference type="Pfam" id="PF00027">
    <property type="entry name" value="cNMP_binding"/>
    <property type="match status" value="3"/>
</dbReference>
<dbReference type="SMART" id="SM00220">
    <property type="entry name" value="S_TKc"/>
    <property type="match status" value="1"/>
</dbReference>
<accession>A0A9W6U9J6</accession>
<comment type="caution">
    <text evidence="22">The sequence shown here is derived from an EMBL/GenBank/DDBJ whole genome shotgun (WGS) entry which is preliminary data.</text>
</comment>
<evidence type="ECO:0000256" key="6">
    <source>
        <dbReference type="ARBA" id="ARBA00022535"/>
    </source>
</evidence>
<keyword evidence="12" id="KW-0460">Magnesium</keyword>
<keyword evidence="23" id="KW-1185">Reference proteome</keyword>
<reference evidence="22" key="1">
    <citation type="submission" date="2023-04" db="EMBL/GenBank/DDBJ databases">
        <title>Phytophthora fragariaefolia NBRC 109709.</title>
        <authorList>
            <person name="Ichikawa N."/>
            <person name="Sato H."/>
            <person name="Tonouchi N."/>
        </authorList>
    </citation>
    <scope>NUCLEOTIDE SEQUENCE</scope>
    <source>
        <strain evidence="22">NBRC 109709</strain>
    </source>
</reference>
<keyword evidence="10" id="KW-0418">Kinase</keyword>
<name>A0A9W6U9J6_9STRA</name>
<feature type="domain" description="Cyclic nucleotide-binding" evidence="20">
    <location>
        <begin position="103"/>
        <end position="203"/>
    </location>
</feature>
<comment type="catalytic activity">
    <reaction evidence="15">
        <text>L-threonyl-[protein] + ATP = O-phospho-L-threonyl-[protein] + ADP + H(+)</text>
        <dbReference type="Rhea" id="RHEA:46608"/>
        <dbReference type="Rhea" id="RHEA-COMP:11060"/>
        <dbReference type="Rhea" id="RHEA-COMP:11605"/>
        <dbReference type="ChEBI" id="CHEBI:15378"/>
        <dbReference type="ChEBI" id="CHEBI:30013"/>
        <dbReference type="ChEBI" id="CHEBI:30616"/>
        <dbReference type="ChEBI" id="CHEBI:61977"/>
        <dbReference type="ChEBI" id="CHEBI:456216"/>
        <dbReference type="EC" id="2.7.11.12"/>
    </reaction>
</comment>
<evidence type="ECO:0000256" key="12">
    <source>
        <dbReference type="ARBA" id="ARBA00022842"/>
    </source>
</evidence>
<dbReference type="PROSITE" id="PS00108">
    <property type="entry name" value="PROTEIN_KINASE_ST"/>
    <property type="match status" value="1"/>
</dbReference>
<evidence type="ECO:0000259" key="21">
    <source>
        <dbReference type="PROSITE" id="PS51285"/>
    </source>
</evidence>
<evidence type="ECO:0000256" key="7">
    <source>
        <dbReference type="ARBA" id="ARBA00022679"/>
    </source>
</evidence>
<dbReference type="Gene3D" id="3.30.200.20">
    <property type="entry name" value="Phosphorylase Kinase, domain 1"/>
    <property type="match status" value="1"/>
</dbReference>
<evidence type="ECO:0000256" key="16">
    <source>
        <dbReference type="ARBA" id="ARBA00047462"/>
    </source>
</evidence>
<keyword evidence="8" id="KW-0479">Metal-binding</keyword>
<dbReference type="GO" id="GO:0030553">
    <property type="term" value="F:cGMP binding"/>
    <property type="evidence" value="ECO:0007669"/>
    <property type="project" value="UniProtKB-KW"/>
</dbReference>
<evidence type="ECO:0000256" key="8">
    <source>
        <dbReference type="ARBA" id="ARBA00022723"/>
    </source>
</evidence>
<evidence type="ECO:0000256" key="10">
    <source>
        <dbReference type="ARBA" id="ARBA00022777"/>
    </source>
</evidence>
<evidence type="ECO:0000259" key="20">
    <source>
        <dbReference type="PROSITE" id="PS50042"/>
    </source>
</evidence>
<dbReference type="FunFam" id="1.10.510.10:FF:000210">
    <property type="entry name" value="Non-specific serine/threonine protein kinase"/>
    <property type="match status" value="1"/>
</dbReference>
<dbReference type="InterPro" id="IPR018488">
    <property type="entry name" value="cNMP-bd_CS"/>
</dbReference>
<evidence type="ECO:0000256" key="2">
    <source>
        <dbReference type="ARBA" id="ARBA00006352"/>
    </source>
</evidence>
<evidence type="ECO:0000256" key="11">
    <source>
        <dbReference type="ARBA" id="ARBA00022840"/>
    </source>
</evidence>
<gene>
    <name evidence="22" type="ORF">Pfra01_000571900</name>
</gene>
<keyword evidence="7" id="KW-0808">Transferase</keyword>
<dbReference type="InterPro" id="IPR017441">
    <property type="entry name" value="Protein_kinase_ATP_BS"/>
</dbReference>
<keyword evidence="13" id="KW-0142">cGMP-binding</keyword>
<dbReference type="PANTHER" id="PTHR24353">
    <property type="entry name" value="CYCLIC NUCLEOTIDE-DEPENDENT PROTEIN KINASE"/>
    <property type="match status" value="1"/>
</dbReference>
<evidence type="ECO:0000313" key="23">
    <source>
        <dbReference type="Proteomes" id="UP001165121"/>
    </source>
</evidence>
<dbReference type="GO" id="GO:0004692">
    <property type="term" value="F:cGMP-dependent protein kinase activity"/>
    <property type="evidence" value="ECO:0007669"/>
    <property type="project" value="UniProtKB-EC"/>
</dbReference>
<dbReference type="EC" id="2.7.11.12" evidence="3"/>
<dbReference type="GO" id="GO:0004691">
    <property type="term" value="F:cAMP-dependent protein kinase activity"/>
    <property type="evidence" value="ECO:0007669"/>
    <property type="project" value="TreeGrafter"/>
</dbReference>
<dbReference type="InterPro" id="IPR011009">
    <property type="entry name" value="Kinase-like_dom_sf"/>
</dbReference>
<dbReference type="GO" id="GO:0046872">
    <property type="term" value="F:metal ion binding"/>
    <property type="evidence" value="ECO:0007669"/>
    <property type="project" value="UniProtKB-KW"/>
</dbReference>
<evidence type="ECO:0000256" key="17">
    <source>
        <dbReference type="PROSITE-ProRule" id="PRU10141"/>
    </source>
</evidence>
<organism evidence="22 23">
    <name type="scientific">Phytophthora fragariaefolia</name>
    <dbReference type="NCBI Taxonomy" id="1490495"/>
    <lineage>
        <taxon>Eukaryota</taxon>
        <taxon>Sar</taxon>
        <taxon>Stramenopiles</taxon>
        <taxon>Oomycota</taxon>
        <taxon>Peronosporomycetes</taxon>
        <taxon>Peronosporales</taxon>
        <taxon>Peronosporaceae</taxon>
        <taxon>Phytophthora</taxon>
    </lineage>
</organism>
<evidence type="ECO:0000256" key="13">
    <source>
        <dbReference type="ARBA" id="ARBA00022992"/>
    </source>
</evidence>
<dbReference type="AlphaFoldDB" id="A0A9W6U9J6"/>
<evidence type="ECO:0000256" key="1">
    <source>
        <dbReference type="ARBA" id="ARBA00001946"/>
    </source>
</evidence>
<keyword evidence="4" id="KW-0963">Cytoplasm</keyword>
<dbReference type="Gene3D" id="1.10.510.10">
    <property type="entry name" value="Transferase(Phosphotransferase) domain 1"/>
    <property type="match status" value="1"/>
</dbReference>
<evidence type="ECO:0000256" key="15">
    <source>
        <dbReference type="ARBA" id="ARBA00047298"/>
    </source>
</evidence>
<feature type="region of interest" description="Disordered" evidence="18">
    <location>
        <begin position="398"/>
        <end position="436"/>
    </location>
</feature>
<keyword evidence="11 17" id="KW-0067">ATP-binding</keyword>
<dbReference type="PANTHER" id="PTHR24353:SF37">
    <property type="entry name" value="CAMP-DEPENDENT PROTEIN KINASE CATALYTIC SUBUNIT PRKX"/>
    <property type="match status" value="1"/>
</dbReference>
<evidence type="ECO:0000256" key="4">
    <source>
        <dbReference type="ARBA" id="ARBA00022490"/>
    </source>
</evidence>
<dbReference type="PROSITE" id="PS00107">
    <property type="entry name" value="PROTEIN_KINASE_ATP"/>
    <property type="match status" value="1"/>
</dbReference>
<dbReference type="OrthoDB" id="100546at2759"/>
<dbReference type="PRINTS" id="PR00103">
    <property type="entry name" value="CAMPKINASE"/>
</dbReference>
<sequence length="835" mass="92405">MGCVSSVQRHLAEERPEAGEISCSASTQSVHFAKTPSVAQVHEGVLSEMVRFRRPNIRDSAGFDVVDSEEVMLLIQQGGATDGPQLLPEEQEAVVTALRGNVIFSCMQTEQLQSLAKCMFVQVVKASETVITEGEIGDKFYVVRSGRFDVVATNGHTINRLTVGATFGELGLIYRAKRTATVISDSKVHGSLFALPGKYFRYVAAQRSLETYQSSLDALKKVKLLSSLTAEQLEVVAASVYSLQYKPGDTIVHKGEPGRVMYMIQAGTVVCTDIGSGSAAIAKVELKEGDYFGERALLSAEPRSATVVAQTDVRVIALDQTTFASLLGPLQQVLDYNRMLRTLDSIAVMKKVPYALKKKLLDSARIVHFEPNDTILNEGDEGGTFFILKEGEAKMLQKPKSRSSSAASSSSSSSPASPIHKIVPLNNGNVEPPSSPSLPSLEVARILPGDTFGELAILDRRCQPASIVACTKVECFALASRDFDNIFESVKEDMYDLAVQKEIVSSDKLFAHSVTLPSLKYICAIGMGSFGVVHMAEHVPTGRFVAVKEMWKSRLEQYRQTHHIYSEKKLLMQIDSQFLLKCYATLQDEKKIYFVTELLVGGELFRRIVTPSGLPILLSQPDTRFYAACCIKALEYLHEHNIIYRDLKPENILLDSSGYAKLVDFGFAKKLTGKTYTLCGTPEYLAPEIILGIGHNVAVDCWGLGILIYEMIVGDSPFSAPDEDHLAVCRNILQGHISFPADCDPDWKSIVQALLQRQPEKRASMVSGSMLDVRKEKWLTTFDWDAFTQRTMPTPWIPDVSSEIDTKYFPHVTKEELTEFESWKEHKPVGNWEGF</sequence>
<comment type="catalytic activity">
    <reaction evidence="16">
        <text>L-seryl-[protein] + ATP = O-phospho-L-seryl-[protein] + ADP + H(+)</text>
        <dbReference type="Rhea" id="RHEA:17989"/>
        <dbReference type="Rhea" id="RHEA-COMP:9863"/>
        <dbReference type="Rhea" id="RHEA-COMP:11604"/>
        <dbReference type="ChEBI" id="CHEBI:15378"/>
        <dbReference type="ChEBI" id="CHEBI:29999"/>
        <dbReference type="ChEBI" id="CHEBI:30616"/>
        <dbReference type="ChEBI" id="CHEBI:83421"/>
        <dbReference type="ChEBI" id="CHEBI:456216"/>
        <dbReference type="EC" id="2.7.11.12"/>
    </reaction>
</comment>
<dbReference type="Proteomes" id="UP001165121">
    <property type="component" value="Unassembled WGS sequence"/>
</dbReference>
<feature type="binding site" evidence="17">
    <location>
        <position position="548"/>
    </location>
    <ligand>
        <name>ATP</name>
        <dbReference type="ChEBI" id="CHEBI:30616"/>
    </ligand>
</feature>
<dbReference type="PROSITE" id="PS51285">
    <property type="entry name" value="AGC_KINASE_CTER"/>
    <property type="match status" value="1"/>
</dbReference>
<dbReference type="InterPro" id="IPR000961">
    <property type="entry name" value="AGC-kinase_C"/>
</dbReference>
<dbReference type="PROSITE" id="PS50042">
    <property type="entry name" value="CNMP_BINDING_3"/>
    <property type="match status" value="3"/>
</dbReference>
<feature type="domain" description="Cyclic nucleotide-binding" evidence="20">
    <location>
        <begin position="224"/>
        <end position="329"/>
    </location>
</feature>
<dbReference type="InterPro" id="IPR014710">
    <property type="entry name" value="RmlC-like_jellyroll"/>
</dbReference>
<evidence type="ECO:0000256" key="14">
    <source>
        <dbReference type="ARBA" id="ARBA00024113"/>
    </source>
</evidence>
<dbReference type="InterPro" id="IPR018490">
    <property type="entry name" value="cNMP-bd_dom_sf"/>
</dbReference>
<feature type="compositionally biased region" description="Low complexity" evidence="18">
    <location>
        <begin position="403"/>
        <end position="418"/>
    </location>
</feature>
<dbReference type="EMBL" id="BSXT01000459">
    <property type="protein sequence ID" value="GMF28046.1"/>
    <property type="molecule type" value="Genomic_DNA"/>
</dbReference>
<feature type="domain" description="AGC-kinase C-terminal" evidence="21">
    <location>
        <begin position="780"/>
        <end position="835"/>
    </location>
</feature>
<feature type="domain" description="Protein kinase" evidence="19">
    <location>
        <begin position="519"/>
        <end position="779"/>
    </location>
</feature>
<protein>
    <recommendedName>
        <fullName evidence="14">cGMP-dependent protein kinase</fullName>
        <ecNumber evidence="3">2.7.11.12</ecNumber>
    </recommendedName>
</protein>
<evidence type="ECO:0000256" key="9">
    <source>
        <dbReference type="ARBA" id="ARBA00022741"/>
    </source>
</evidence>
<keyword evidence="5" id="KW-0723">Serine/threonine-protein kinase</keyword>
<dbReference type="Gene3D" id="2.60.120.10">
    <property type="entry name" value="Jelly Rolls"/>
    <property type="match status" value="3"/>
</dbReference>
<dbReference type="InterPro" id="IPR000595">
    <property type="entry name" value="cNMP-bd_dom"/>
</dbReference>
<dbReference type="PROSITE" id="PS50011">
    <property type="entry name" value="PROTEIN_KINASE_DOM"/>
    <property type="match status" value="1"/>
</dbReference>
<dbReference type="PROSITE" id="PS00889">
    <property type="entry name" value="CNMP_BINDING_2"/>
    <property type="match status" value="2"/>
</dbReference>
<dbReference type="GO" id="GO:0005952">
    <property type="term" value="C:cAMP-dependent protein kinase complex"/>
    <property type="evidence" value="ECO:0007669"/>
    <property type="project" value="TreeGrafter"/>
</dbReference>
<dbReference type="InterPro" id="IPR008271">
    <property type="entry name" value="Ser/Thr_kinase_AS"/>
</dbReference>
<dbReference type="PROSITE" id="PS00888">
    <property type="entry name" value="CNMP_BINDING_1"/>
    <property type="match status" value="2"/>
</dbReference>
<dbReference type="Pfam" id="PF00069">
    <property type="entry name" value="Pkinase"/>
    <property type="match status" value="1"/>
</dbReference>
<evidence type="ECO:0000313" key="22">
    <source>
        <dbReference type="EMBL" id="GMF28046.1"/>
    </source>
</evidence>
<comment type="similarity">
    <text evidence="2">Belongs to the protein kinase superfamily. AGC Ser/Thr protein kinase family. cGMP subfamily.</text>
</comment>
<feature type="domain" description="Cyclic nucleotide-binding" evidence="20">
    <location>
        <begin position="348"/>
        <end position="487"/>
    </location>
</feature>
<proteinExistence type="inferred from homology"/>
<dbReference type="InterPro" id="IPR000719">
    <property type="entry name" value="Prot_kinase_dom"/>
</dbReference>
<dbReference type="SMART" id="SM00100">
    <property type="entry name" value="cNMP"/>
    <property type="match status" value="3"/>
</dbReference>
<dbReference type="SUPFAM" id="SSF51206">
    <property type="entry name" value="cAMP-binding domain-like"/>
    <property type="match status" value="3"/>
</dbReference>